<gene>
    <name evidence="1" type="ORF">AUR65_007240</name>
</gene>
<dbReference type="SUPFAM" id="SSF52833">
    <property type="entry name" value="Thioredoxin-like"/>
    <property type="match status" value="1"/>
</dbReference>
<dbReference type="InterPro" id="IPR036249">
    <property type="entry name" value="Thioredoxin-like_sf"/>
</dbReference>
<organism evidence="1 2">
    <name type="scientific">Haloferax marisrubri</name>
    <dbReference type="NCBI Taxonomy" id="1544719"/>
    <lineage>
        <taxon>Archaea</taxon>
        <taxon>Methanobacteriati</taxon>
        <taxon>Methanobacteriota</taxon>
        <taxon>Stenosarchaea group</taxon>
        <taxon>Halobacteria</taxon>
        <taxon>Halobacteriales</taxon>
        <taxon>Haloferacaceae</taxon>
        <taxon>Haloferax</taxon>
    </lineage>
</organism>
<reference evidence="1" key="1">
    <citation type="submission" date="2017-08" db="EMBL/GenBank/DDBJ databases">
        <title>Haloferax marisrubri sp. nov., isolated from the Discovery deep brine-seawater interface in the Red Sea.</title>
        <authorList>
            <person name="Zhang G."/>
            <person name="Stingl U."/>
        </authorList>
    </citation>
    <scope>NUCLEOTIDE SEQUENCE [LARGE SCALE GENOMIC DNA]</scope>
    <source>
        <strain evidence="1">SB3</strain>
    </source>
</reference>
<name>A0A2P4NQ01_9EURY</name>
<dbReference type="AlphaFoldDB" id="A0A2P4NQ01"/>
<proteinExistence type="predicted"/>
<dbReference type="InterPro" id="IPR006311">
    <property type="entry name" value="TAT_signal"/>
</dbReference>
<accession>A0A2P4NQ01</accession>
<dbReference type="RefSeq" id="WP_058566203.1">
    <property type="nucleotide sequence ID" value="NZ_LOPW02000010.1"/>
</dbReference>
<evidence type="ECO:0000313" key="2">
    <source>
        <dbReference type="Proteomes" id="UP000053621"/>
    </source>
</evidence>
<dbReference type="Proteomes" id="UP000053621">
    <property type="component" value="Unassembled WGS sequence"/>
</dbReference>
<dbReference type="EMBL" id="LOPW02000010">
    <property type="protein sequence ID" value="POG55216.1"/>
    <property type="molecule type" value="Genomic_DNA"/>
</dbReference>
<evidence type="ECO:0008006" key="3">
    <source>
        <dbReference type="Google" id="ProtNLM"/>
    </source>
</evidence>
<sequence length="198" mass="20708">MKGTPTRRDFLRLAGAGAGAGTVGLAGCLGGSGGGRVDAGGDTTTGGETTGAAAGDGAWRTAELTDVRTGETFSIEGLLDRPILLETFAVWCSNCLRQQRELIEFHEAVGDDVLTVALDIDPNEDAEKVRTHAADHGFDWRYAVSPEPVTRSLTAEFGSSMASAPVVPMVRVCPGGSATRLKDGHKTTAFLRERVGEC</sequence>
<protein>
    <recommendedName>
        <fullName evidence="3">Thioredoxin domain-containing protein</fullName>
    </recommendedName>
</protein>
<dbReference type="OrthoDB" id="115386at2157"/>
<dbReference type="Gene3D" id="3.40.30.10">
    <property type="entry name" value="Glutaredoxin"/>
    <property type="match status" value="1"/>
</dbReference>
<dbReference type="PROSITE" id="PS51257">
    <property type="entry name" value="PROKAR_LIPOPROTEIN"/>
    <property type="match status" value="1"/>
</dbReference>
<keyword evidence="2" id="KW-1185">Reference proteome</keyword>
<evidence type="ECO:0000313" key="1">
    <source>
        <dbReference type="EMBL" id="POG55216.1"/>
    </source>
</evidence>
<dbReference type="PROSITE" id="PS51318">
    <property type="entry name" value="TAT"/>
    <property type="match status" value="1"/>
</dbReference>
<comment type="caution">
    <text evidence="1">The sequence shown here is derived from an EMBL/GenBank/DDBJ whole genome shotgun (WGS) entry which is preliminary data.</text>
</comment>